<feature type="domain" description="N-acetyltransferase" evidence="1">
    <location>
        <begin position="1"/>
        <end position="102"/>
    </location>
</feature>
<dbReference type="SUPFAM" id="SSF55729">
    <property type="entry name" value="Acyl-CoA N-acyltransferases (Nat)"/>
    <property type="match status" value="1"/>
</dbReference>
<evidence type="ECO:0000313" key="2">
    <source>
        <dbReference type="EMBL" id="VAW56269.1"/>
    </source>
</evidence>
<dbReference type="AlphaFoldDB" id="A0A3B0X3X8"/>
<feature type="non-terminal residue" evidence="2">
    <location>
        <position position="102"/>
    </location>
</feature>
<gene>
    <name evidence="2" type="ORF">MNBD_GAMMA07-1277</name>
</gene>
<dbReference type="PROSITE" id="PS51186">
    <property type="entry name" value="GNAT"/>
    <property type="match status" value="1"/>
</dbReference>
<reference evidence="2" key="1">
    <citation type="submission" date="2018-06" db="EMBL/GenBank/DDBJ databases">
        <authorList>
            <person name="Zhirakovskaya E."/>
        </authorList>
    </citation>
    <scope>NUCLEOTIDE SEQUENCE</scope>
</reference>
<name>A0A3B0X3X8_9ZZZZ</name>
<organism evidence="2">
    <name type="scientific">hydrothermal vent metagenome</name>
    <dbReference type="NCBI Taxonomy" id="652676"/>
    <lineage>
        <taxon>unclassified sequences</taxon>
        <taxon>metagenomes</taxon>
        <taxon>ecological metagenomes</taxon>
    </lineage>
</organism>
<dbReference type="EMBL" id="UOFF01000206">
    <property type="protein sequence ID" value="VAW56269.1"/>
    <property type="molecule type" value="Genomic_DNA"/>
</dbReference>
<dbReference type="InterPro" id="IPR000182">
    <property type="entry name" value="GNAT_dom"/>
</dbReference>
<evidence type="ECO:0000259" key="1">
    <source>
        <dbReference type="PROSITE" id="PS51186"/>
    </source>
</evidence>
<sequence>MRAQAPKGDRIYIATLNNHIVAALRLHPIGNNYLLRSMCVATKQRKRGIGSALLSYCQKPLAEINCYSFPYDHLQIFYTRANFALCGLENTPHDIAQKFTRY</sequence>
<protein>
    <recommendedName>
        <fullName evidence="1">N-acetyltransferase domain-containing protein</fullName>
    </recommendedName>
</protein>
<proteinExistence type="predicted"/>
<accession>A0A3B0X3X8</accession>
<dbReference type="CDD" id="cd04301">
    <property type="entry name" value="NAT_SF"/>
    <property type="match status" value="1"/>
</dbReference>
<dbReference type="InterPro" id="IPR016181">
    <property type="entry name" value="Acyl_CoA_acyltransferase"/>
</dbReference>
<dbReference type="Pfam" id="PF13508">
    <property type="entry name" value="Acetyltransf_7"/>
    <property type="match status" value="1"/>
</dbReference>
<dbReference type="Gene3D" id="3.40.630.30">
    <property type="match status" value="1"/>
</dbReference>
<dbReference type="GO" id="GO:0016747">
    <property type="term" value="F:acyltransferase activity, transferring groups other than amino-acyl groups"/>
    <property type="evidence" value="ECO:0007669"/>
    <property type="project" value="InterPro"/>
</dbReference>